<comment type="similarity">
    <text evidence="2">Belongs to the class-V pyridoxal-phosphate-dependent aminotransferase family. NifS/IscS subfamily.</text>
</comment>
<dbReference type="EMBL" id="CP126213">
    <property type="protein sequence ID" value="WIA15793.1"/>
    <property type="molecule type" value="Genomic_DNA"/>
</dbReference>
<evidence type="ECO:0000313" key="11">
    <source>
        <dbReference type="EMBL" id="WIA15793.1"/>
    </source>
</evidence>
<evidence type="ECO:0000256" key="1">
    <source>
        <dbReference type="ARBA" id="ARBA00001933"/>
    </source>
</evidence>
<keyword evidence="4" id="KW-0808">Transferase</keyword>
<evidence type="ECO:0000313" key="12">
    <source>
        <dbReference type="Proteomes" id="UP001244341"/>
    </source>
</evidence>
<keyword evidence="7" id="KW-0408">Iron</keyword>
<proteinExistence type="inferred from homology"/>
<evidence type="ECO:0000256" key="6">
    <source>
        <dbReference type="ARBA" id="ARBA00022898"/>
    </source>
</evidence>
<keyword evidence="6" id="KW-0663">Pyridoxal phosphate</keyword>
<sequence>MALFRASEQLLANSARKAAPWLQSGIQILQRGLSAQAEPAEDEDSGAIEMKGIRLRGAPIYLDMQATTPMDPRVLDAMLPYMVDQFGNPHSRTHLYGWESENAVEKARQQVASLIGADPKEIIFTSGATESNNMAIKGVANFYKDKKRHIVTSQTEHKCVLDSARYLQQRGWDVTYLPVRSDGRIDLGQLADALRPDTALVSIMAVNNEIGVRQPLAEIGALCRERKVFFHTDAAQAVGKVPVDTSSTPIDLMSISGHKLYGPKGVGALYVRRRPRVRLEAQMSGGGQERGLRSGTVPTAAVVGLGAACEVAAQEMAADHAHICKLEQRLRDGIMGQLQGVVLNGPEDVARHRYPGNVNLSFAYVEGESLIMGLKDIAVSSGSACTSASLEPSYVLRALGVEEDMAHTSIRCVAARGKCKCNSVSTPASGALGVEEDMAHTSIRYGIGRFTTEEEVDAAVAQTVSHVNKLREMSPLWEMVQEGIDLKTIQWSQH</sequence>
<keyword evidence="12" id="KW-1185">Reference proteome</keyword>
<dbReference type="Gene3D" id="3.40.640.10">
    <property type="entry name" value="Type I PLP-dependent aspartate aminotransferase-like (Major domain)"/>
    <property type="match status" value="1"/>
</dbReference>
<dbReference type="InterPro" id="IPR010240">
    <property type="entry name" value="Cys_deSase_IscS"/>
</dbReference>
<dbReference type="InterPro" id="IPR000192">
    <property type="entry name" value="Aminotrans_V_dom"/>
</dbReference>
<dbReference type="InterPro" id="IPR015421">
    <property type="entry name" value="PyrdxlP-dep_Trfase_major"/>
</dbReference>
<dbReference type="InterPro" id="IPR015424">
    <property type="entry name" value="PyrdxlP-dep_Trfase"/>
</dbReference>
<evidence type="ECO:0000259" key="10">
    <source>
        <dbReference type="Pfam" id="PF00266"/>
    </source>
</evidence>
<accession>A0ABY8U2V6</accession>
<dbReference type="HAMAP" id="MF_00331">
    <property type="entry name" value="Cys_desulf_IscS"/>
    <property type="match status" value="1"/>
</dbReference>
<evidence type="ECO:0000256" key="7">
    <source>
        <dbReference type="ARBA" id="ARBA00023004"/>
    </source>
</evidence>
<dbReference type="Pfam" id="PF00266">
    <property type="entry name" value="Aminotran_5"/>
    <property type="match status" value="1"/>
</dbReference>
<feature type="domain" description="Aminotransferase class V" evidence="10">
    <location>
        <begin position="60"/>
        <end position="457"/>
    </location>
</feature>
<evidence type="ECO:0000256" key="2">
    <source>
        <dbReference type="ARBA" id="ARBA00006490"/>
    </source>
</evidence>
<dbReference type="PROSITE" id="PS00595">
    <property type="entry name" value="AA_TRANSFER_CLASS_5"/>
    <property type="match status" value="1"/>
</dbReference>
<protein>
    <recommendedName>
        <fullName evidence="3">cysteine desulfurase</fullName>
        <ecNumber evidence="3">2.8.1.7</ecNumber>
    </recommendedName>
</protein>
<keyword evidence="5" id="KW-0479">Metal-binding</keyword>
<comment type="cofactor">
    <cofactor evidence="1 9">
        <name>pyridoxal 5'-phosphate</name>
        <dbReference type="ChEBI" id="CHEBI:597326"/>
    </cofactor>
</comment>
<evidence type="ECO:0000256" key="4">
    <source>
        <dbReference type="ARBA" id="ARBA00022679"/>
    </source>
</evidence>
<dbReference type="SUPFAM" id="SSF53383">
    <property type="entry name" value="PLP-dependent transferases"/>
    <property type="match status" value="1"/>
</dbReference>
<name>A0ABY8U2V6_TETOB</name>
<dbReference type="NCBIfam" id="NF010611">
    <property type="entry name" value="PRK14012.1"/>
    <property type="match status" value="1"/>
</dbReference>
<dbReference type="Gene3D" id="3.90.1150.10">
    <property type="entry name" value="Aspartate Aminotransferase, domain 1"/>
    <property type="match status" value="2"/>
</dbReference>
<dbReference type="Proteomes" id="UP001244341">
    <property type="component" value="Chromosome 6b"/>
</dbReference>
<dbReference type="PANTHER" id="PTHR11601:SF34">
    <property type="entry name" value="CYSTEINE DESULFURASE"/>
    <property type="match status" value="1"/>
</dbReference>
<dbReference type="PANTHER" id="PTHR11601">
    <property type="entry name" value="CYSTEINE DESULFURYLASE FAMILY MEMBER"/>
    <property type="match status" value="1"/>
</dbReference>
<organism evidence="11 12">
    <name type="scientific">Tetradesmus obliquus</name>
    <name type="common">Green alga</name>
    <name type="synonym">Acutodesmus obliquus</name>
    <dbReference type="NCBI Taxonomy" id="3088"/>
    <lineage>
        <taxon>Eukaryota</taxon>
        <taxon>Viridiplantae</taxon>
        <taxon>Chlorophyta</taxon>
        <taxon>core chlorophytes</taxon>
        <taxon>Chlorophyceae</taxon>
        <taxon>CS clade</taxon>
        <taxon>Sphaeropleales</taxon>
        <taxon>Scenedesmaceae</taxon>
        <taxon>Tetradesmus</taxon>
    </lineage>
</organism>
<keyword evidence="8" id="KW-0411">Iron-sulfur</keyword>
<reference evidence="11 12" key="1">
    <citation type="submission" date="2023-05" db="EMBL/GenBank/DDBJ databases">
        <title>A 100% complete, gapless, phased diploid assembly of the Scenedesmus obliquus UTEX 3031 genome.</title>
        <authorList>
            <person name="Biondi T.C."/>
            <person name="Hanschen E.R."/>
            <person name="Kwon T."/>
            <person name="Eng W."/>
            <person name="Kruse C.P.S."/>
            <person name="Koehler S.I."/>
            <person name="Kunde Y."/>
            <person name="Gleasner C.D."/>
            <person name="You Mak K.T."/>
            <person name="Polle J."/>
            <person name="Hovde B.T."/>
            <person name="Starkenburg S.R."/>
        </authorList>
    </citation>
    <scope>NUCLEOTIDE SEQUENCE [LARGE SCALE GENOMIC DNA]</scope>
    <source>
        <strain evidence="11 12">DOE0152z</strain>
    </source>
</reference>
<evidence type="ECO:0000256" key="8">
    <source>
        <dbReference type="ARBA" id="ARBA00023014"/>
    </source>
</evidence>
<dbReference type="InterPro" id="IPR020578">
    <property type="entry name" value="Aminotrans_V_PyrdxlP_BS"/>
</dbReference>
<evidence type="ECO:0000256" key="3">
    <source>
        <dbReference type="ARBA" id="ARBA00012239"/>
    </source>
</evidence>
<evidence type="ECO:0000256" key="5">
    <source>
        <dbReference type="ARBA" id="ARBA00022723"/>
    </source>
</evidence>
<gene>
    <name evidence="11" type="ORF">OEZ85_002404</name>
</gene>
<evidence type="ECO:0000256" key="9">
    <source>
        <dbReference type="RuleBase" id="RU004504"/>
    </source>
</evidence>
<dbReference type="EC" id="2.8.1.7" evidence="3"/>
<dbReference type="InterPro" id="IPR015422">
    <property type="entry name" value="PyrdxlP-dep_Trfase_small"/>
</dbReference>